<dbReference type="InterPro" id="IPR013325">
    <property type="entry name" value="RNA_pol_sigma_r2"/>
</dbReference>
<dbReference type="InterPro" id="IPR013249">
    <property type="entry name" value="RNA_pol_sigma70_r4_t2"/>
</dbReference>
<evidence type="ECO:0000256" key="2">
    <source>
        <dbReference type="ARBA" id="ARBA00023015"/>
    </source>
</evidence>
<sequence length="181" mass="20359">MNSDLSPHEAFELFFLKNRHKLVNAVAAWTGDRHLAEDIAQEVMATLAAYRYDRPEILMYQMARQRLSRPAFIPSQYHPLDSKIDEIDRRTCVSGADSVVDSLDLDAELLRALRRLPARQREVIVLEVICDLSQEQVAEILGIRGSTVKTHKARGLRKLEELMARRLSATGPGAEQPVGGV</sequence>
<dbReference type="EMBL" id="JBHSQS010000029">
    <property type="protein sequence ID" value="MFC5927337.1"/>
    <property type="molecule type" value="Genomic_DNA"/>
</dbReference>
<dbReference type="NCBIfam" id="TIGR02937">
    <property type="entry name" value="sigma70-ECF"/>
    <property type="match status" value="1"/>
</dbReference>
<dbReference type="CDD" id="cd06171">
    <property type="entry name" value="Sigma70_r4"/>
    <property type="match status" value="1"/>
</dbReference>
<dbReference type="InterPro" id="IPR014284">
    <property type="entry name" value="RNA_pol_sigma-70_dom"/>
</dbReference>
<dbReference type="RefSeq" id="WP_377515722.1">
    <property type="nucleotide sequence ID" value="NZ_JBHSQS010000029.1"/>
</dbReference>
<dbReference type="SUPFAM" id="SSF88946">
    <property type="entry name" value="Sigma2 domain of RNA polymerase sigma factors"/>
    <property type="match status" value="1"/>
</dbReference>
<dbReference type="PANTHER" id="PTHR43133">
    <property type="entry name" value="RNA POLYMERASE ECF-TYPE SIGMA FACTO"/>
    <property type="match status" value="1"/>
</dbReference>
<proteinExistence type="inferred from homology"/>
<evidence type="ECO:0000256" key="1">
    <source>
        <dbReference type="ARBA" id="ARBA00010641"/>
    </source>
</evidence>
<feature type="domain" description="RNA polymerase sigma factor 70 region 4 type 2" evidence="6">
    <location>
        <begin position="108"/>
        <end position="159"/>
    </location>
</feature>
<name>A0ABW1HEQ9_9ACTN</name>
<dbReference type="SUPFAM" id="SSF88659">
    <property type="entry name" value="Sigma3 and sigma4 domains of RNA polymerase sigma factors"/>
    <property type="match status" value="1"/>
</dbReference>
<reference evidence="8" key="1">
    <citation type="journal article" date="2019" name="Int. J. Syst. Evol. Microbiol.">
        <title>The Global Catalogue of Microorganisms (GCM) 10K type strain sequencing project: providing services to taxonomists for standard genome sequencing and annotation.</title>
        <authorList>
            <consortium name="The Broad Institute Genomics Platform"/>
            <consortium name="The Broad Institute Genome Sequencing Center for Infectious Disease"/>
            <person name="Wu L."/>
            <person name="Ma J."/>
        </authorList>
    </citation>
    <scope>NUCLEOTIDE SEQUENCE [LARGE SCALE GENOMIC DNA]</scope>
    <source>
        <strain evidence="8">CGMCC 4.7144</strain>
    </source>
</reference>
<dbReference type="InterPro" id="IPR013324">
    <property type="entry name" value="RNA_pol_sigma_r3/r4-like"/>
</dbReference>
<keyword evidence="3" id="KW-0731">Sigma factor</keyword>
<protein>
    <submittedName>
        <fullName evidence="7">RNA polymerase sigma factor</fullName>
    </submittedName>
</protein>
<comment type="similarity">
    <text evidence="1">Belongs to the sigma-70 factor family. ECF subfamily.</text>
</comment>
<keyword evidence="5" id="KW-0804">Transcription</keyword>
<dbReference type="PANTHER" id="PTHR43133:SF8">
    <property type="entry name" value="RNA POLYMERASE SIGMA FACTOR HI_1459-RELATED"/>
    <property type="match status" value="1"/>
</dbReference>
<dbReference type="Pfam" id="PF08281">
    <property type="entry name" value="Sigma70_r4_2"/>
    <property type="match status" value="1"/>
</dbReference>
<keyword evidence="8" id="KW-1185">Reference proteome</keyword>
<evidence type="ECO:0000313" key="7">
    <source>
        <dbReference type="EMBL" id="MFC5927337.1"/>
    </source>
</evidence>
<accession>A0ABW1HEQ9</accession>
<dbReference type="Gene3D" id="1.10.1740.10">
    <property type="match status" value="1"/>
</dbReference>
<evidence type="ECO:0000256" key="4">
    <source>
        <dbReference type="ARBA" id="ARBA00023125"/>
    </source>
</evidence>
<evidence type="ECO:0000256" key="3">
    <source>
        <dbReference type="ARBA" id="ARBA00023082"/>
    </source>
</evidence>
<gene>
    <name evidence="7" type="ORF">ACFQGL_28750</name>
</gene>
<evidence type="ECO:0000256" key="5">
    <source>
        <dbReference type="ARBA" id="ARBA00023163"/>
    </source>
</evidence>
<evidence type="ECO:0000259" key="6">
    <source>
        <dbReference type="Pfam" id="PF08281"/>
    </source>
</evidence>
<keyword evidence="2" id="KW-0805">Transcription regulation</keyword>
<dbReference type="InterPro" id="IPR039425">
    <property type="entry name" value="RNA_pol_sigma-70-like"/>
</dbReference>
<comment type="caution">
    <text evidence="7">The sequence shown here is derived from an EMBL/GenBank/DDBJ whole genome shotgun (WGS) entry which is preliminary data.</text>
</comment>
<organism evidence="7 8">
    <name type="scientific">Micromonospora vulcania</name>
    <dbReference type="NCBI Taxonomy" id="1441873"/>
    <lineage>
        <taxon>Bacteria</taxon>
        <taxon>Bacillati</taxon>
        <taxon>Actinomycetota</taxon>
        <taxon>Actinomycetes</taxon>
        <taxon>Micromonosporales</taxon>
        <taxon>Micromonosporaceae</taxon>
        <taxon>Micromonospora</taxon>
    </lineage>
</organism>
<dbReference type="InterPro" id="IPR036388">
    <property type="entry name" value="WH-like_DNA-bd_sf"/>
</dbReference>
<keyword evidence="4" id="KW-0238">DNA-binding</keyword>
<dbReference type="Proteomes" id="UP001596226">
    <property type="component" value="Unassembled WGS sequence"/>
</dbReference>
<dbReference type="Gene3D" id="1.10.10.10">
    <property type="entry name" value="Winged helix-like DNA-binding domain superfamily/Winged helix DNA-binding domain"/>
    <property type="match status" value="1"/>
</dbReference>
<evidence type="ECO:0000313" key="8">
    <source>
        <dbReference type="Proteomes" id="UP001596226"/>
    </source>
</evidence>